<protein>
    <recommendedName>
        <fullName evidence="1">UPF0246 protein GNY06_11030</fullName>
    </recommendedName>
</protein>
<keyword evidence="3" id="KW-1185">Reference proteome</keyword>
<dbReference type="NCBIfam" id="NF002542">
    <property type="entry name" value="PRK02101.1-3"/>
    <property type="match status" value="1"/>
</dbReference>
<evidence type="ECO:0000256" key="1">
    <source>
        <dbReference type="HAMAP-Rule" id="MF_00652"/>
    </source>
</evidence>
<dbReference type="Proteomes" id="UP000553459">
    <property type="component" value="Unassembled WGS sequence"/>
</dbReference>
<dbReference type="AlphaFoldDB" id="A0A845PVM3"/>
<organism evidence="2 3">
    <name type="scientific">Elizabethkingia argenteiflava</name>
    <dbReference type="NCBI Taxonomy" id="2681556"/>
    <lineage>
        <taxon>Bacteria</taxon>
        <taxon>Pseudomonadati</taxon>
        <taxon>Bacteroidota</taxon>
        <taxon>Flavobacteriia</taxon>
        <taxon>Flavobacteriales</taxon>
        <taxon>Weeksellaceae</taxon>
        <taxon>Elizabethkingia</taxon>
    </lineage>
</organism>
<evidence type="ECO:0000313" key="2">
    <source>
        <dbReference type="EMBL" id="NAW51874.1"/>
    </source>
</evidence>
<dbReference type="EMBL" id="JAAABJ010000629">
    <property type="protein sequence ID" value="NAW51874.1"/>
    <property type="molecule type" value="Genomic_DNA"/>
</dbReference>
<dbReference type="RefSeq" id="WP_166520123.1">
    <property type="nucleotide sequence ID" value="NZ_JAAABJ010000629.1"/>
</dbReference>
<dbReference type="InterPro" id="IPR005583">
    <property type="entry name" value="YaaA"/>
</dbReference>
<dbReference type="PANTHER" id="PTHR30283">
    <property type="entry name" value="PEROXIDE STRESS RESPONSE PROTEIN YAAA"/>
    <property type="match status" value="1"/>
</dbReference>
<comment type="similarity">
    <text evidence="1">Belongs to the UPF0246 family.</text>
</comment>
<accession>A0A845PVM3</accession>
<evidence type="ECO:0000313" key="3">
    <source>
        <dbReference type="Proteomes" id="UP000553459"/>
    </source>
</evidence>
<reference evidence="2 3" key="1">
    <citation type="submission" date="2019-11" db="EMBL/GenBank/DDBJ databases">
        <title>Characterization of Elizabethkingia argenteiflava sp. nov., isolated from inner surface of Soybean Pods.</title>
        <authorList>
            <person name="Mo S."/>
        </authorList>
    </citation>
    <scope>NUCLEOTIDE SEQUENCE [LARGE SCALE GENOMIC DNA]</scope>
    <source>
        <strain evidence="2 3">YB22</strain>
    </source>
</reference>
<dbReference type="PANTHER" id="PTHR30283:SF4">
    <property type="entry name" value="PEROXIDE STRESS RESISTANCE PROTEIN YAAA"/>
    <property type="match status" value="1"/>
</dbReference>
<proteinExistence type="inferred from homology"/>
<dbReference type="HAMAP" id="MF_00652">
    <property type="entry name" value="UPF0246"/>
    <property type="match status" value="1"/>
</dbReference>
<dbReference type="GO" id="GO:0033194">
    <property type="term" value="P:response to hydroperoxide"/>
    <property type="evidence" value="ECO:0007669"/>
    <property type="project" value="TreeGrafter"/>
</dbReference>
<sequence length="252" mass="29360">MKILISPAKLMNIGNSTELLKASSPMFIEEATHIQQYLKEKDPHSLKTLMHISDKLARENWERNQNWTPKPSAENSAAALFTFAGEVYRGLEVKTLDKDAVDYLQKNLRILSGLYGWLKPSDQIMLYRLEMGCGFGFETYKNLYHYWTDKVTKALNSELKNNDFILNLASHEYAKVIDKKQLKAPLIEFDFYEERDGQYKTIVVYTKHARGLVARFCAQQKIEKLEDVKAFHLEGYIFNDQLSTENHFIFTR</sequence>
<dbReference type="Pfam" id="PF03883">
    <property type="entry name" value="H2O2_YaaD"/>
    <property type="match status" value="1"/>
</dbReference>
<comment type="caution">
    <text evidence="2">The sequence shown here is derived from an EMBL/GenBank/DDBJ whole genome shotgun (WGS) entry which is preliminary data.</text>
</comment>
<name>A0A845PVM3_9FLAO</name>
<gene>
    <name evidence="2" type="primary">yaaA</name>
    <name evidence="2" type="ORF">GNY06_11030</name>
</gene>
<dbReference type="GO" id="GO:0005829">
    <property type="term" value="C:cytosol"/>
    <property type="evidence" value="ECO:0007669"/>
    <property type="project" value="TreeGrafter"/>
</dbReference>